<evidence type="ECO:0000256" key="6">
    <source>
        <dbReference type="ARBA" id="ARBA00037948"/>
    </source>
</evidence>
<accession>A0AAV1LXM0</accession>
<organism evidence="9 10">
    <name type="scientific">Parnassius mnemosyne</name>
    <name type="common">clouded apollo</name>
    <dbReference type="NCBI Taxonomy" id="213953"/>
    <lineage>
        <taxon>Eukaryota</taxon>
        <taxon>Metazoa</taxon>
        <taxon>Ecdysozoa</taxon>
        <taxon>Arthropoda</taxon>
        <taxon>Hexapoda</taxon>
        <taxon>Insecta</taxon>
        <taxon>Pterygota</taxon>
        <taxon>Neoptera</taxon>
        <taxon>Endopterygota</taxon>
        <taxon>Lepidoptera</taxon>
        <taxon>Glossata</taxon>
        <taxon>Ditrysia</taxon>
        <taxon>Papilionoidea</taxon>
        <taxon>Papilionidae</taxon>
        <taxon>Parnassiinae</taxon>
        <taxon>Parnassini</taxon>
        <taxon>Parnassius</taxon>
        <taxon>Driopa</taxon>
    </lineage>
</organism>
<keyword evidence="3 7" id="KW-0863">Zinc-finger</keyword>
<feature type="domain" description="C2H2-type" evidence="8">
    <location>
        <begin position="2"/>
        <end position="24"/>
    </location>
</feature>
<evidence type="ECO:0000313" key="10">
    <source>
        <dbReference type="Proteomes" id="UP001314205"/>
    </source>
</evidence>
<dbReference type="AlphaFoldDB" id="A0AAV1LXM0"/>
<evidence type="ECO:0000256" key="2">
    <source>
        <dbReference type="ARBA" id="ARBA00022737"/>
    </source>
</evidence>
<feature type="domain" description="C2H2-type" evidence="8">
    <location>
        <begin position="113"/>
        <end position="142"/>
    </location>
</feature>
<keyword evidence="2" id="KW-0677">Repeat</keyword>
<protein>
    <recommendedName>
        <fullName evidence="8">C2H2-type domain-containing protein</fullName>
    </recommendedName>
</protein>
<dbReference type="Gene3D" id="3.30.160.60">
    <property type="entry name" value="Classic Zinc Finger"/>
    <property type="match status" value="4"/>
</dbReference>
<evidence type="ECO:0000256" key="5">
    <source>
        <dbReference type="ARBA" id="ARBA00023242"/>
    </source>
</evidence>
<comment type="similarity">
    <text evidence="6">Belongs to the snail C2H2-type zinc-finger protein family.</text>
</comment>
<sequence>MANCSHCGKVFKYESERIRHELSHLPGFGCDKCDKKFTYISALKRHQKQHERTESVQCDKCSHSFKDEILLKRHIKYAHEGTYICSECDAKFNSKQALRIHIITHKPKSERKYQCSHANCHKAFNFSHHLKYHEMTHTNTRKHFCKICGKGFIQSHNLKVHIMNIHEPTTWLPCEMTNCKKKFSSEYARKRHHARHKNFVKEEKKPPDRISGSAALSDGFPCTTCGQLFLPSFYEEHKLNCIVKDYELSNDKPFDLSSKVKTKEFQTSNKDDLLGASKITEEYVSTCTAVLGKCLVTGDTSVSSNCLCAQMVKSDKNYNRTSEETTTDINIKTTDIKEIDNATKTCESCSCSVVNTEEKFTSHVNVGGQTMKKSKRNNNCMPDFEYATDGTVKVINTIDPQFEGIANKCNNNNIKRKFDFRGRTNEFTIPYNSCKAVLGKCIVSENGLINDDCLCAKMLIDEQQMTSQEIEEITPHPNCSSL</sequence>
<dbReference type="PROSITE" id="PS50157">
    <property type="entry name" value="ZINC_FINGER_C2H2_2"/>
    <property type="match status" value="6"/>
</dbReference>
<keyword evidence="10" id="KW-1185">Reference proteome</keyword>
<dbReference type="Proteomes" id="UP001314205">
    <property type="component" value="Unassembled WGS sequence"/>
</dbReference>
<dbReference type="PANTHER" id="PTHR24388">
    <property type="entry name" value="ZINC FINGER PROTEIN"/>
    <property type="match status" value="1"/>
</dbReference>
<dbReference type="GO" id="GO:0008270">
    <property type="term" value="F:zinc ion binding"/>
    <property type="evidence" value="ECO:0007669"/>
    <property type="project" value="UniProtKB-KW"/>
</dbReference>
<keyword evidence="1" id="KW-0479">Metal-binding</keyword>
<comment type="caution">
    <text evidence="9">The sequence shown here is derived from an EMBL/GenBank/DDBJ whole genome shotgun (WGS) entry which is preliminary data.</text>
</comment>
<proteinExistence type="inferred from homology"/>
<dbReference type="InterPro" id="IPR036236">
    <property type="entry name" value="Znf_C2H2_sf"/>
</dbReference>
<dbReference type="GO" id="GO:0000981">
    <property type="term" value="F:DNA-binding transcription factor activity, RNA polymerase II-specific"/>
    <property type="evidence" value="ECO:0007669"/>
    <property type="project" value="TreeGrafter"/>
</dbReference>
<dbReference type="SUPFAM" id="SSF57667">
    <property type="entry name" value="beta-beta-alpha zinc fingers"/>
    <property type="match status" value="4"/>
</dbReference>
<evidence type="ECO:0000313" key="9">
    <source>
        <dbReference type="EMBL" id="CAK1600178.1"/>
    </source>
</evidence>
<dbReference type="GO" id="GO:0000978">
    <property type="term" value="F:RNA polymerase II cis-regulatory region sequence-specific DNA binding"/>
    <property type="evidence" value="ECO:0007669"/>
    <property type="project" value="TreeGrafter"/>
</dbReference>
<feature type="domain" description="C2H2-type" evidence="8">
    <location>
        <begin position="56"/>
        <end position="84"/>
    </location>
</feature>
<keyword evidence="4" id="KW-0862">Zinc</keyword>
<dbReference type="Pfam" id="PF00096">
    <property type="entry name" value="zf-C2H2"/>
    <property type="match status" value="4"/>
</dbReference>
<reference evidence="9 10" key="1">
    <citation type="submission" date="2023-11" db="EMBL/GenBank/DDBJ databases">
        <authorList>
            <person name="Hedman E."/>
            <person name="Englund M."/>
            <person name="Stromberg M."/>
            <person name="Nyberg Akerstrom W."/>
            <person name="Nylinder S."/>
            <person name="Jareborg N."/>
            <person name="Kallberg Y."/>
            <person name="Kronander E."/>
        </authorList>
    </citation>
    <scope>NUCLEOTIDE SEQUENCE [LARGE SCALE GENOMIC DNA]</scope>
</reference>
<name>A0AAV1LXM0_9NEOP</name>
<evidence type="ECO:0000256" key="4">
    <source>
        <dbReference type="ARBA" id="ARBA00022833"/>
    </source>
</evidence>
<dbReference type="SMART" id="SM00355">
    <property type="entry name" value="ZnF_C2H2"/>
    <property type="match status" value="7"/>
</dbReference>
<gene>
    <name evidence="9" type="ORF">PARMNEM_LOCUS18965</name>
</gene>
<dbReference type="Pfam" id="PF13912">
    <property type="entry name" value="zf-C2H2_6"/>
    <property type="match status" value="1"/>
</dbReference>
<feature type="domain" description="C2H2-type" evidence="8">
    <location>
        <begin position="83"/>
        <end position="110"/>
    </location>
</feature>
<evidence type="ECO:0000259" key="8">
    <source>
        <dbReference type="PROSITE" id="PS50157"/>
    </source>
</evidence>
<dbReference type="InterPro" id="IPR050527">
    <property type="entry name" value="Snail/Krueppel_Znf"/>
</dbReference>
<dbReference type="InterPro" id="IPR013087">
    <property type="entry name" value="Znf_C2H2_type"/>
</dbReference>
<evidence type="ECO:0000256" key="7">
    <source>
        <dbReference type="PROSITE-ProRule" id="PRU00042"/>
    </source>
</evidence>
<dbReference type="PANTHER" id="PTHR24388:SF99">
    <property type="entry name" value="GASTRULA ZINC FINGER PROTEIN XLCGF52.1-LIKE ISOFORM X1-RELATED"/>
    <property type="match status" value="1"/>
</dbReference>
<keyword evidence="5" id="KW-0539">Nucleus</keyword>
<evidence type="ECO:0000256" key="1">
    <source>
        <dbReference type="ARBA" id="ARBA00022723"/>
    </source>
</evidence>
<feature type="domain" description="C2H2-type" evidence="8">
    <location>
        <begin position="143"/>
        <end position="166"/>
    </location>
</feature>
<feature type="domain" description="C2H2-type" evidence="8">
    <location>
        <begin position="28"/>
        <end position="55"/>
    </location>
</feature>
<dbReference type="EMBL" id="CAVLGL010000115">
    <property type="protein sequence ID" value="CAK1600178.1"/>
    <property type="molecule type" value="Genomic_DNA"/>
</dbReference>
<evidence type="ECO:0000256" key="3">
    <source>
        <dbReference type="ARBA" id="ARBA00022771"/>
    </source>
</evidence>
<dbReference type="PROSITE" id="PS00028">
    <property type="entry name" value="ZINC_FINGER_C2H2_1"/>
    <property type="match status" value="6"/>
</dbReference>